<feature type="region of interest" description="Disordered" evidence="1">
    <location>
        <begin position="1"/>
        <end position="26"/>
    </location>
</feature>
<protein>
    <submittedName>
        <fullName evidence="3">Helix-turn-helix domain-containing protein</fullName>
    </submittedName>
</protein>
<evidence type="ECO:0000313" key="3">
    <source>
        <dbReference type="EMBL" id="SDN76475.1"/>
    </source>
</evidence>
<feature type="region of interest" description="Disordered" evidence="1">
    <location>
        <begin position="330"/>
        <end position="353"/>
    </location>
</feature>
<dbReference type="Proteomes" id="UP000198541">
    <property type="component" value="Unassembled WGS sequence"/>
</dbReference>
<evidence type="ECO:0000256" key="1">
    <source>
        <dbReference type="SAM" id="MobiDB-lite"/>
    </source>
</evidence>
<organism evidence="3 4">
    <name type="scientific">Actinomyces ruminicola</name>
    <dbReference type="NCBI Taxonomy" id="332524"/>
    <lineage>
        <taxon>Bacteria</taxon>
        <taxon>Bacillati</taxon>
        <taxon>Actinomycetota</taxon>
        <taxon>Actinomycetes</taxon>
        <taxon>Actinomycetales</taxon>
        <taxon>Actinomycetaceae</taxon>
        <taxon>Actinomyces</taxon>
    </lineage>
</organism>
<evidence type="ECO:0000259" key="2">
    <source>
        <dbReference type="PROSITE" id="PS50943"/>
    </source>
</evidence>
<feature type="domain" description="HTH cro/C1-type" evidence="2">
    <location>
        <begin position="22"/>
        <end position="61"/>
    </location>
</feature>
<dbReference type="CDD" id="cd00093">
    <property type="entry name" value="HTH_XRE"/>
    <property type="match status" value="1"/>
</dbReference>
<feature type="compositionally biased region" description="Basic and acidic residues" evidence="1">
    <location>
        <begin position="1"/>
        <end position="13"/>
    </location>
</feature>
<sequence>MSPNRSTDDHHEPDDPDIAQAMRARRQELGLSVPAMAARAGVSEQTWRNYEAGRTQVRGDKQMGVWEALEWEPPAHWQALAGLRAFLQGGDMAAGLNGGPDAFGAGVGGPDFDIPDEAYEPFEGLDPEELAAQAAAELPVPDWDDIPTVLSEVYSPRLARTLGEEAARCFALGAFLFDMSVAEDLENLAQLPRGAHLGQLDETHIGSTLPQLWLTRYDYEFVFQLRGTARDMALRLTDGGPAVGEPLARTLADVLVLHDIFNLGGVIADSRGADIDEDRWDGWVDALSGPDQPAHALITMGLIPPADAPEHFDNWFRPLPSPFIPDWDGASAGGSTTAFGPTDSTVTPLRRNH</sequence>
<gene>
    <name evidence="3" type="ORF">SAMN05216355_11335</name>
</gene>
<accession>A0A1H0E2D8</accession>
<keyword evidence="4" id="KW-1185">Reference proteome</keyword>
<name>A0A1H0E2D8_9ACTO</name>
<dbReference type="PROSITE" id="PS50943">
    <property type="entry name" value="HTH_CROC1"/>
    <property type="match status" value="1"/>
</dbReference>
<dbReference type="InterPro" id="IPR010982">
    <property type="entry name" value="Lambda_DNA-bd_dom_sf"/>
</dbReference>
<dbReference type="RefSeq" id="WP_092537260.1">
    <property type="nucleotide sequence ID" value="NZ_FNIM01000013.1"/>
</dbReference>
<dbReference type="SUPFAM" id="SSF47413">
    <property type="entry name" value="lambda repressor-like DNA-binding domains"/>
    <property type="match status" value="1"/>
</dbReference>
<dbReference type="EMBL" id="FNIM01000013">
    <property type="protein sequence ID" value="SDN76475.1"/>
    <property type="molecule type" value="Genomic_DNA"/>
</dbReference>
<dbReference type="AlphaFoldDB" id="A0A1H0E2D8"/>
<reference evidence="4" key="1">
    <citation type="submission" date="2016-10" db="EMBL/GenBank/DDBJ databases">
        <authorList>
            <person name="Varghese N."/>
            <person name="Submissions S."/>
        </authorList>
    </citation>
    <scope>NUCLEOTIDE SEQUENCE [LARGE SCALE GENOMIC DNA]</scope>
    <source>
        <strain evidence="4">DSM 27982</strain>
    </source>
</reference>
<evidence type="ECO:0000313" key="4">
    <source>
        <dbReference type="Proteomes" id="UP000198541"/>
    </source>
</evidence>
<dbReference type="Pfam" id="PF13560">
    <property type="entry name" value="HTH_31"/>
    <property type="match status" value="1"/>
</dbReference>
<dbReference type="GO" id="GO:0003677">
    <property type="term" value="F:DNA binding"/>
    <property type="evidence" value="ECO:0007669"/>
    <property type="project" value="InterPro"/>
</dbReference>
<dbReference type="InterPro" id="IPR001387">
    <property type="entry name" value="Cro/C1-type_HTH"/>
</dbReference>
<proteinExistence type="predicted"/>
<dbReference type="Gene3D" id="1.10.260.40">
    <property type="entry name" value="lambda repressor-like DNA-binding domains"/>
    <property type="match status" value="1"/>
</dbReference>